<feature type="domain" description="ABC transporter" evidence="4">
    <location>
        <begin position="6"/>
        <end position="235"/>
    </location>
</feature>
<dbReference type="EMBL" id="JAHQCW010000043">
    <property type="protein sequence ID" value="MBU9738831.1"/>
    <property type="molecule type" value="Genomic_DNA"/>
</dbReference>
<dbReference type="InterPro" id="IPR027417">
    <property type="entry name" value="P-loop_NTPase"/>
</dbReference>
<keyword evidence="6" id="KW-1185">Reference proteome</keyword>
<keyword evidence="2" id="KW-0547">Nucleotide-binding</keyword>
<accession>A0A949K6V3</accession>
<evidence type="ECO:0000313" key="6">
    <source>
        <dbReference type="Proteomes" id="UP000712157"/>
    </source>
</evidence>
<dbReference type="GO" id="GO:0022857">
    <property type="term" value="F:transmembrane transporter activity"/>
    <property type="evidence" value="ECO:0007669"/>
    <property type="project" value="TreeGrafter"/>
</dbReference>
<dbReference type="Pfam" id="PF00005">
    <property type="entry name" value="ABC_tran"/>
    <property type="match status" value="1"/>
</dbReference>
<sequence length="235" mass="25896">MDKTLIEFEHVTKEYQSGERSFYALKDANLNICEGELVVILGPSGAGKSTLLNLLGGMDTVTSGSILFEGEDITGYTDDALTDYRARNVGVVFQFYNLIPTLTAYENVALMRELEEDTMDPLEALGAVGLSEHIHQFPSQMSGGEQQRTSIARALAKKPKLLLCDEPTGALDTETGREVLKLLIWMSRVKKRTVVMVTHNSSFAGIADKVIRVRNGQIQEIIVNAEPKSADEVSW</sequence>
<organism evidence="5 6">
    <name type="scientific">Diplocloster agilis</name>
    <dbReference type="NCBI Taxonomy" id="2850323"/>
    <lineage>
        <taxon>Bacteria</taxon>
        <taxon>Bacillati</taxon>
        <taxon>Bacillota</taxon>
        <taxon>Clostridia</taxon>
        <taxon>Lachnospirales</taxon>
        <taxon>Lachnospiraceae</taxon>
        <taxon>Diplocloster</taxon>
    </lineage>
</organism>
<reference evidence="5" key="1">
    <citation type="submission" date="2021-06" db="EMBL/GenBank/DDBJ databases">
        <title>Description of novel taxa of the family Lachnospiraceae.</title>
        <authorList>
            <person name="Chaplin A.V."/>
            <person name="Sokolova S.R."/>
            <person name="Pikina A.P."/>
            <person name="Korzhanova M."/>
            <person name="Belova V."/>
            <person name="Korostin D."/>
            <person name="Efimov B.A."/>
        </authorList>
    </citation>
    <scope>NUCLEOTIDE SEQUENCE</scope>
    <source>
        <strain evidence="5">ASD5720</strain>
    </source>
</reference>
<dbReference type="PANTHER" id="PTHR24220">
    <property type="entry name" value="IMPORT ATP-BINDING PROTEIN"/>
    <property type="match status" value="1"/>
</dbReference>
<dbReference type="GO" id="GO:0005524">
    <property type="term" value="F:ATP binding"/>
    <property type="evidence" value="ECO:0007669"/>
    <property type="project" value="UniProtKB-KW"/>
</dbReference>
<dbReference type="GO" id="GO:0098796">
    <property type="term" value="C:membrane protein complex"/>
    <property type="evidence" value="ECO:0007669"/>
    <property type="project" value="UniProtKB-ARBA"/>
</dbReference>
<dbReference type="InterPro" id="IPR003439">
    <property type="entry name" value="ABC_transporter-like_ATP-bd"/>
</dbReference>
<dbReference type="PROSITE" id="PS50893">
    <property type="entry name" value="ABC_TRANSPORTER_2"/>
    <property type="match status" value="1"/>
</dbReference>
<name>A0A949K6V3_9FIRM</name>
<keyword evidence="1" id="KW-0813">Transport</keyword>
<protein>
    <submittedName>
        <fullName evidence="5">ABC transporter ATP-binding protein</fullName>
    </submittedName>
</protein>
<dbReference type="InterPro" id="IPR003593">
    <property type="entry name" value="AAA+_ATPase"/>
</dbReference>
<dbReference type="PANTHER" id="PTHR24220:SF686">
    <property type="entry name" value="BLL7988 PROTEIN"/>
    <property type="match status" value="1"/>
</dbReference>
<dbReference type="InterPro" id="IPR015854">
    <property type="entry name" value="ABC_transpr_LolD-like"/>
</dbReference>
<dbReference type="Gene3D" id="3.40.50.300">
    <property type="entry name" value="P-loop containing nucleotide triphosphate hydrolases"/>
    <property type="match status" value="1"/>
</dbReference>
<dbReference type="CDD" id="cd03255">
    <property type="entry name" value="ABC_MJ0796_LolCDE_FtsE"/>
    <property type="match status" value="1"/>
</dbReference>
<evidence type="ECO:0000256" key="1">
    <source>
        <dbReference type="ARBA" id="ARBA00022448"/>
    </source>
</evidence>
<dbReference type="FunFam" id="3.40.50.300:FF:000032">
    <property type="entry name" value="Export ABC transporter ATP-binding protein"/>
    <property type="match status" value="1"/>
</dbReference>
<evidence type="ECO:0000256" key="3">
    <source>
        <dbReference type="ARBA" id="ARBA00022840"/>
    </source>
</evidence>
<evidence type="ECO:0000313" key="5">
    <source>
        <dbReference type="EMBL" id="MBU9738831.1"/>
    </source>
</evidence>
<dbReference type="GO" id="GO:0005886">
    <property type="term" value="C:plasma membrane"/>
    <property type="evidence" value="ECO:0007669"/>
    <property type="project" value="TreeGrafter"/>
</dbReference>
<dbReference type="InterPro" id="IPR017911">
    <property type="entry name" value="MacB-like_ATP-bd"/>
</dbReference>
<gene>
    <name evidence="5" type="ORF">KTH89_20015</name>
</gene>
<keyword evidence="3 5" id="KW-0067">ATP-binding</keyword>
<evidence type="ECO:0000256" key="2">
    <source>
        <dbReference type="ARBA" id="ARBA00022741"/>
    </source>
</evidence>
<dbReference type="SUPFAM" id="SSF52540">
    <property type="entry name" value="P-loop containing nucleoside triphosphate hydrolases"/>
    <property type="match status" value="1"/>
</dbReference>
<dbReference type="SMART" id="SM00382">
    <property type="entry name" value="AAA"/>
    <property type="match status" value="1"/>
</dbReference>
<evidence type="ECO:0000259" key="4">
    <source>
        <dbReference type="PROSITE" id="PS50893"/>
    </source>
</evidence>
<dbReference type="RefSeq" id="WP_158348074.1">
    <property type="nucleotide sequence ID" value="NZ_JAHQCW010000043.1"/>
</dbReference>
<comment type="caution">
    <text evidence="5">The sequence shown here is derived from an EMBL/GenBank/DDBJ whole genome shotgun (WGS) entry which is preliminary data.</text>
</comment>
<proteinExistence type="predicted"/>
<dbReference type="Proteomes" id="UP000712157">
    <property type="component" value="Unassembled WGS sequence"/>
</dbReference>
<dbReference type="AlphaFoldDB" id="A0A949K6V3"/>
<dbReference type="GO" id="GO:0016887">
    <property type="term" value="F:ATP hydrolysis activity"/>
    <property type="evidence" value="ECO:0007669"/>
    <property type="project" value="InterPro"/>
</dbReference>